<name>A0A183U2S6_TOXCA</name>
<dbReference type="AlphaFoldDB" id="A0A183U2S6"/>
<gene>
    <name evidence="1" type="ORF">TCNE_LOCUS2796</name>
</gene>
<dbReference type="WBParaSite" id="TCNE_0000279601-mRNA-1">
    <property type="protein sequence ID" value="TCNE_0000279601-mRNA-1"/>
    <property type="gene ID" value="TCNE_0000279601"/>
</dbReference>
<accession>A0A183U2S6</accession>
<evidence type="ECO:0000313" key="3">
    <source>
        <dbReference type="WBParaSite" id="TCNE_0000279601-mRNA-1"/>
    </source>
</evidence>
<protein>
    <submittedName>
        <fullName evidence="3">Site-specific DNA-methyltransferase (adenine-specific)</fullName>
    </submittedName>
</protein>
<reference evidence="1 2" key="2">
    <citation type="submission" date="2018-11" db="EMBL/GenBank/DDBJ databases">
        <authorList>
            <consortium name="Pathogen Informatics"/>
        </authorList>
    </citation>
    <scope>NUCLEOTIDE SEQUENCE [LARGE SCALE GENOMIC DNA]</scope>
</reference>
<evidence type="ECO:0000313" key="1">
    <source>
        <dbReference type="EMBL" id="VDM28513.1"/>
    </source>
</evidence>
<organism evidence="2 3">
    <name type="scientific">Toxocara canis</name>
    <name type="common">Canine roundworm</name>
    <dbReference type="NCBI Taxonomy" id="6265"/>
    <lineage>
        <taxon>Eukaryota</taxon>
        <taxon>Metazoa</taxon>
        <taxon>Ecdysozoa</taxon>
        <taxon>Nematoda</taxon>
        <taxon>Chromadorea</taxon>
        <taxon>Rhabditida</taxon>
        <taxon>Spirurina</taxon>
        <taxon>Ascaridomorpha</taxon>
        <taxon>Ascaridoidea</taxon>
        <taxon>Toxocaridae</taxon>
        <taxon>Toxocara</taxon>
    </lineage>
</organism>
<proteinExistence type="predicted"/>
<reference evidence="3" key="1">
    <citation type="submission" date="2016-06" db="UniProtKB">
        <authorList>
            <consortium name="WormBaseParasite"/>
        </authorList>
    </citation>
    <scope>IDENTIFICATION</scope>
</reference>
<keyword evidence="2" id="KW-1185">Reference proteome</keyword>
<dbReference type="EMBL" id="UYWY01003067">
    <property type="protein sequence ID" value="VDM28513.1"/>
    <property type="molecule type" value="Genomic_DNA"/>
</dbReference>
<dbReference type="Proteomes" id="UP000050794">
    <property type="component" value="Unassembled WGS sequence"/>
</dbReference>
<evidence type="ECO:0000313" key="2">
    <source>
        <dbReference type="Proteomes" id="UP000050794"/>
    </source>
</evidence>
<sequence>MTETDREAVIETLMDVSGAKDAVNMGLDLLSSFNFTGLGGELFEVTSRLDKAFKQLERSFNKKQKQDIEENGFSFLEADQIRQLMKQHGYFFDIR</sequence>